<dbReference type="OrthoDB" id="4795535at2759"/>
<comment type="caution">
    <text evidence="2">The sequence shown here is derived from an EMBL/GenBank/DDBJ whole genome shotgun (WGS) entry which is preliminary data.</text>
</comment>
<dbReference type="InterPro" id="IPR002110">
    <property type="entry name" value="Ankyrin_rpt"/>
</dbReference>
<gene>
    <name evidence="2" type="ORF">B0T11DRAFT_270447</name>
</gene>
<dbReference type="AlphaFoldDB" id="A0A8K0X837"/>
<evidence type="ECO:0000256" key="1">
    <source>
        <dbReference type="PROSITE-ProRule" id="PRU00023"/>
    </source>
</evidence>
<evidence type="ECO:0000313" key="2">
    <source>
        <dbReference type="EMBL" id="KAH7375511.1"/>
    </source>
</evidence>
<keyword evidence="3" id="KW-1185">Reference proteome</keyword>
<organism evidence="2 3">
    <name type="scientific">Plectosphaerella cucumerina</name>
    <dbReference type="NCBI Taxonomy" id="40658"/>
    <lineage>
        <taxon>Eukaryota</taxon>
        <taxon>Fungi</taxon>
        <taxon>Dikarya</taxon>
        <taxon>Ascomycota</taxon>
        <taxon>Pezizomycotina</taxon>
        <taxon>Sordariomycetes</taxon>
        <taxon>Hypocreomycetidae</taxon>
        <taxon>Glomerellales</taxon>
        <taxon>Plectosphaerellaceae</taxon>
        <taxon>Plectosphaerella</taxon>
    </lineage>
</organism>
<reference evidence="2" key="1">
    <citation type="journal article" date="2021" name="Nat. Commun.">
        <title>Genetic determinants of endophytism in the Arabidopsis root mycobiome.</title>
        <authorList>
            <person name="Mesny F."/>
            <person name="Miyauchi S."/>
            <person name="Thiergart T."/>
            <person name="Pickel B."/>
            <person name="Atanasova L."/>
            <person name="Karlsson M."/>
            <person name="Huettel B."/>
            <person name="Barry K.W."/>
            <person name="Haridas S."/>
            <person name="Chen C."/>
            <person name="Bauer D."/>
            <person name="Andreopoulos W."/>
            <person name="Pangilinan J."/>
            <person name="LaButti K."/>
            <person name="Riley R."/>
            <person name="Lipzen A."/>
            <person name="Clum A."/>
            <person name="Drula E."/>
            <person name="Henrissat B."/>
            <person name="Kohler A."/>
            <person name="Grigoriev I.V."/>
            <person name="Martin F.M."/>
            <person name="Hacquard S."/>
        </authorList>
    </citation>
    <scope>NUCLEOTIDE SEQUENCE</scope>
    <source>
        <strain evidence="2">MPI-CAGE-AT-0016</strain>
    </source>
</reference>
<evidence type="ECO:0000313" key="3">
    <source>
        <dbReference type="Proteomes" id="UP000813385"/>
    </source>
</evidence>
<dbReference type="Gene3D" id="1.25.40.20">
    <property type="entry name" value="Ankyrin repeat-containing domain"/>
    <property type="match status" value="1"/>
</dbReference>
<dbReference type="PROSITE" id="PS50088">
    <property type="entry name" value="ANK_REPEAT"/>
    <property type="match status" value="1"/>
</dbReference>
<name>A0A8K0X837_9PEZI</name>
<dbReference type="InterPro" id="IPR036770">
    <property type="entry name" value="Ankyrin_rpt-contain_sf"/>
</dbReference>
<dbReference type="PROSITE" id="PS50297">
    <property type="entry name" value="ANK_REP_REGION"/>
    <property type="match status" value="1"/>
</dbReference>
<dbReference type="Proteomes" id="UP000813385">
    <property type="component" value="Unassembled WGS sequence"/>
</dbReference>
<feature type="repeat" description="ANK" evidence="1">
    <location>
        <begin position="94"/>
        <end position="116"/>
    </location>
</feature>
<proteinExistence type="predicted"/>
<sequence length="134" mass="15164">MPVHRLLPAPFFQELFSLAPTLSSPIPLSAGYNEVDICLMAIDPATGDSLFHAIFKAGNLLGLGAMFSQRLCRAMHKFRELRPLHLFMEHRNNAGDNPLHSAARSGRIEIVRAVLRLFRRGHLHDGRELPREFR</sequence>
<dbReference type="SUPFAM" id="SSF48403">
    <property type="entry name" value="Ankyrin repeat"/>
    <property type="match status" value="1"/>
</dbReference>
<dbReference type="EMBL" id="JAGPXD010000001">
    <property type="protein sequence ID" value="KAH7375511.1"/>
    <property type="molecule type" value="Genomic_DNA"/>
</dbReference>
<keyword evidence="1" id="KW-0040">ANK repeat</keyword>
<protein>
    <recommendedName>
        <fullName evidence="4">Ankyrin repeat protein</fullName>
    </recommendedName>
</protein>
<accession>A0A8K0X837</accession>
<evidence type="ECO:0008006" key="4">
    <source>
        <dbReference type="Google" id="ProtNLM"/>
    </source>
</evidence>